<evidence type="ECO:0000256" key="2">
    <source>
        <dbReference type="ARBA" id="ARBA00004609"/>
    </source>
</evidence>
<keyword evidence="4" id="KW-0336">GPI-anchor</keyword>
<keyword evidence="3" id="KW-1003">Cell membrane</keyword>
<name>F9W6R7_TRYCI</name>
<evidence type="ECO:0000256" key="8">
    <source>
        <dbReference type="ARBA" id="ARBA00023288"/>
    </source>
</evidence>
<comment type="function">
    <text evidence="1">VSG forms a coat on the surface of the parasite. The trypanosome evades the immune response of the host by expressing a series of antigenically distinct VSGs from an estimated 1000 VSG genes.</text>
</comment>
<evidence type="ECO:0000313" key="13">
    <source>
        <dbReference type="EMBL" id="CCD12874.1"/>
    </source>
</evidence>
<feature type="region of interest" description="Disordered" evidence="10">
    <location>
        <begin position="264"/>
        <end position="322"/>
    </location>
</feature>
<comment type="caution">
    <text evidence="13">The sequence shown here is derived from an EMBL/GenBank/DDBJ whole genome shotgun (WGS) entry which is preliminary data.</text>
</comment>
<proteinExistence type="predicted"/>
<sequence>MWKTMKVIVMILVMVLSTGLLEVGGYNDDIYNKLCTITKTASGLLKLEAGNEVLRGAIYGGGDSAKFGEGGKVTEGGRCVGLSLRTQLCTYFNRGNVWEGCYAESVLGALFCICAPGGRGGDVVDLCGAVVAEYNEAGWWGSWHSTGTREDLFKKVWGKAIKKCLEENENIQDVSEELKKLEDAMSSVREKIKGSRRSSDNLYFLGGSGTDRCDGDGKNVCAAYQAGPNRSASIPWMKKIEEAMEEMKIALARQVKEAKDVVIAPPAKGTEESSAAHRAAAESEHPTVLTKSTPHKNNLQNSDEEPGTEIALSSGNSEAPAKLKTKINHTASSVTDLSHLATNPDEDGSLLTKPLWLFLAARLI</sequence>
<feature type="domain" description="Trypanosome variant surface glycoprotein B-type N-terminal" evidence="12">
    <location>
        <begin position="51"/>
        <end position="257"/>
    </location>
</feature>
<feature type="compositionally biased region" description="Basic and acidic residues" evidence="10">
    <location>
        <begin position="269"/>
        <end position="285"/>
    </location>
</feature>
<organism evidence="13 14">
    <name type="scientific">Trypanosoma congolense (strain IL3000)</name>
    <dbReference type="NCBI Taxonomy" id="1068625"/>
    <lineage>
        <taxon>Eukaryota</taxon>
        <taxon>Discoba</taxon>
        <taxon>Euglenozoa</taxon>
        <taxon>Kinetoplastea</taxon>
        <taxon>Metakinetoplastina</taxon>
        <taxon>Trypanosomatida</taxon>
        <taxon>Trypanosomatidae</taxon>
        <taxon>Trypanosoma</taxon>
        <taxon>Nannomonas</taxon>
    </lineage>
</organism>
<evidence type="ECO:0000256" key="10">
    <source>
        <dbReference type="SAM" id="MobiDB-lite"/>
    </source>
</evidence>
<reference evidence="13 14" key="2">
    <citation type="journal article" date="2012" name="Proc. Natl. Acad. Sci. U.S.A.">
        <title>Antigenic diversity is generated by distinct evolutionary mechanisms in African trypanosome species.</title>
        <authorList>
            <person name="Jackson A.P."/>
            <person name="Berry A."/>
            <person name="Aslett M."/>
            <person name="Allison H.C."/>
            <person name="Burton P."/>
            <person name="Vavrova-Anderson J."/>
            <person name="Brown R."/>
            <person name="Browne H."/>
            <person name="Corton N."/>
            <person name="Hauser H."/>
            <person name="Gamble J."/>
            <person name="Gilderthorp R."/>
            <person name="Marcello L."/>
            <person name="McQuillan J."/>
            <person name="Otto T.D."/>
            <person name="Quail M.A."/>
            <person name="Sanders M.J."/>
            <person name="van Tonder A."/>
            <person name="Ginger M.L."/>
            <person name="Field M.C."/>
            <person name="Barry J.D."/>
            <person name="Hertz-Fowler C."/>
            <person name="Berriman M."/>
        </authorList>
    </citation>
    <scope>NUCLEOTIDE SEQUENCE [LARGE SCALE GENOMIC DNA]</scope>
    <source>
        <strain evidence="13 14">IL3000</strain>
    </source>
</reference>
<accession>F9W6R7</accession>
<evidence type="ECO:0000256" key="11">
    <source>
        <dbReference type="SAM" id="SignalP"/>
    </source>
</evidence>
<keyword evidence="7" id="KW-0325">Glycoprotein</keyword>
<dbReference type="Pfam" id="PF13206">
    <property type="entry name" value="VSG_B"/>
    <property type="match status" value="1"/>
</dbReference>
<reference evidence="14" key="1">
    <citation type="submission" date="2011-07" db="EMBL/GenBank/DDBJ databases">
        <title>Divergent evolution of antigenic variation in African trypanosomes.</title>
        <authorList>
            <person name="Jackson A.P."/>
            <person name="Berry A."/>
            <person name="Allison H.C."/>
            <person name="Burton P."/>
            <person name="Anderson J."/>
            <person name="Aslett M."/>
            <person name="Brown R."/>
            <person name="Corton N."/>
            <person name="Harris D."/>
            <person name="Hauser H."/>
            <person name="Gamble J."/>
            <person name="Gilderthorp R."/>
            <person name="McQuillan J."/>
            <person name="Quail M.A."/>
            <person name="Sanders M."/>
            <person name="Van Tonder A."/>
            <person name="Ginger M.L."/>
            <person name="Donelson J.E."/>
            <person name="Field M.C."/>
            <person name="Barry J.D."/>
            <person name="Berriman M."/>
            <person name="Hertz-Fowler C."/>
        </authorList>
    </citation>
    <scope>NUCLEOTIDE SEQUENCE [LARGE SCALE GENOMIC DNA]</scope>
    <source>
        <strain evidence="14">IL3000</strain>
    </source>
</reference>
<dbReference type="AlphaFoldDB" id="F9W6R7"/>
<gene>
    <name evidence="13" type="ORF">TCIL3000_0_37130</name>
</gene>
<evidence type="ECO:0000256" key="5">
    <source>
        <dbReference type="ARBA" id="ARBA00022729"/>
    </source>
</evidence>
<protein>
    <submittedName>
        <fullName evidence="13">Variant surface glycoprotein</fullName>
    </submittedName>
</protein>
<dbReference type="VEuPathDB" id="TriTrypDB:TcIL3000_0_37130"/>
<keyword evidence="5 11" id="KW-0732">Signal</keyword>
<dbReference type="InterPro" id="IPR025932">
    <property type="entry name" value="Trypano_VSG_B_N_dom"/>
</dbReference>
<keyword evidence="8" id="KW-0449">Lipoprotein</keyword>
<dbReference type="GO" id="GO:0005886">
    <property type="term" value="C:plasma membrane"/>
    <property type="evidence" value="ECO:0007669"/>
    <property type="project" value="UniProtKB-SubCell"/>
</dbReference>
<evidence type="ECO:0000313" key="14">
    <source>
        <dbReference type="Proteomes" id="UP000000702"/>
    </source>
</evidence>
<dbReference type="Proteomes" id="UP000000702">
    <property type="component" value="Unassembled WGS sequence"/>
</dbReference>
<evidence type="ECO:0000256" key="4">
    <source>
        <dbReference type="ARBA" id="ARBA00022622"/>
    </source>
</evidence>
<comment type="subcellular location">
    <subcellularLocation>
        <location evidence="2">Cell membrane</location>
        <topology evidence="2">Lipid-anchor</topology>
        <topology evidence="2">GPI-anchor</topology>
    </subcellularLocation>
</comment>
<feature type="coiled-coil region" evidence="9">
    <location>
        <begin position="161"/>
        <end position="198"/>
    </location>
</feature>
<dbReference type="EMBL" id="CAEQ01000920">
    <property type="protein sequence ID" value="CCD12874.1"/>
    <property type="molecule type" value="Genomic_DNA"/>
</dbReference>
<evidence type="ECO:0000256" key="1">
    <source>
        <dbReference type="ARBA" id="ARBA00002523"/>
    </source>
</evidence>
<evidence type="ECO:0000259" key="12">
    <source>
        <dbReference type="Pfam" id="PF13206"/>
    </source>
</evidence>
<feature type="signal peptide" evidence="11">
    <location>
        <begin position="1"/>
        <end position="25"/>
    </location>
</feature>
<evidence type="ECO:0000256" key="7">
    <source>
        <dbReference type="ARBA" id="ARBA00023180"/>
    </source>
</evidence>
<feature type="chain" id="PRO_5003389868" evidence="11">
    <location>
        <begin position="26"/>
        <end position="364"/>
    </location>
</feature>
<feature type="compositionally biased region" description="Polar residues" evidence="10">
    <location>
        <begin position="289"/>
        <end position="301"/>
    </location>
</feature>
<evidence type="ECO:0000256" key="9">
    <source>
        <dbReference type="SAM" id="Coils"/>
    </source>
</evidence>
<evidence type="ECO:0000256" key="6">
    <source>
        <dbReference type="ARBA" id="ARBA00023136"/>
    </source>
</evidence>
<keyword evidence="6" id="KW-0472">Membrane</keyword>
<dbReference type="GO" id="GO:0098552">
    <property type="term" value="C:side of membrane"/>
    <property type="evidence" value="ECO:0007669"/>
    <property type="project" value="UniProtKB-KW"/>
</dbReference>
<evidence type="ECO:0000256" key="3">
    <source>
        <dbReference type="ARBA" id="ARBA00022475"/>
    </source>
</evidence>
<keyword evidence="9" id="KW-0175">Coiled coil</keyword>
<keyword evidence="14" id="KW-1185">Reference proteome</keyword>